<evidence type="ECO:0000256" key="6">
    <source>
        <dbReference type="SAM" id="Phobius"/>
    </source>
</evidence>
<feature type="transmembrane region" description="Helical" evidence="6">
    <location>
        <begin position="42"/>
        <end position="62"/>
    </location>
</feature>
<dbReference type="InterPro" id="IPR013057">
    <property type="entry name" value="AA_transpt_TM"/>
</dbReference>
<feature type="transmembrane region" description="Helical" evidence="6">
    <location>
        <begin position="185"/>
        <end position="205"/>
    </location>
</feature>
<feature type="transmembrane region" description="Helical" evidence="6">
    <location>
        <begin position="128"/>
        <end position="148"/>
    </location>
</feature>
<feature type="transmembrane region" description="Helical" evidence="6">
    <location>
        <begin position="155"/>
        <end position="173"/>
    </location>
</feature>
<keyword evidence="9" id="KW-1185">Reference proteome</keyword>
<keyword evidence="5 6" id="KW-0472">Membrane</keyword>
<evidence type="ECO:0000256" key="1">
    <source>
        <dbReference type="ARBA" id="ARBA00004141"/>
    </source>
</evidence>
<feature type="transmembrane region" description="Helical" evidence="6">
    <location>
        <begin position="226"/>
        <end position="246"/>
    </location>
</feature>
<feature type="transmembrane region" description="Helical" evidence="6">
    <location>
        <begin position="306"/>
        <end position="325"/>
    </location>
</feature>
<dbReference type="EMBL" id="SBIQ01000041">
    <property type="protein sequence ID" value="KAF7683917.1"/>
    <property type="molecule type" value="Genomic_DNA"/>
</dbReference>
<feature type="transmembrane region" description="Helical" evidence="6">
    <location>
        <begin position="16"/>
        <end position="36"/>
    </location>
</feature>
<feature type="transmembrane region" description="Helical" evidence="6">
    <location>
        <begin position="364"/>
        <end position="385"/>
    </location>
</feature>
<evidence type="ECO:0000256" key="5">
    <source>
        <dbReference type="ARBA" id="ARBA00023136"/>
    </source>
</evidence>
<dbReference type="PANTHER" id="PTHR22950">
    <property type="entry name" value="AMINO ACID TRANSPORTER"/>
    <property type="match status" value="1"/>
</dbReference>
<keyword evidence="3 6" id="KW-0812">Transmembrane</keyword>
<reference evidence="8 9" key="1">
    <citation type="submission" date="2019-01" db="EMBL/GenBank/DDBJ databases">
        <title>Genomes sequencing and comparative genomics of infectious freshwater microsporidia, Cucumispora dikerogammari and Thelohania contejeani.</title>
        <authorList>
            <person name="Cormier A."/>
            <person name="Giraud I."/>
            <person name="Wattier R."/>
            <person name="Teixeira M."/>
            <person name="Grandjean F."/>
            <person name="Rigaud T."/>
            <person name="Cordaux R."/>
        </authorList>
    </citation>
    <scope>NUCLEOTIDE SEQUENCE [LARGE SCALE GENOMIC DNA]</scope>
    <source>
        <strain evidence="8">T1</strain>
        <tissue evidence="8">Spores</tissue>
    </source>
</reference>
<feature type="transmembrane region" description="Helical" evidence="6">
    <location>
        <begin position="331"/>
        <end position="352"/>
    </location>
</feature>
<keyword evidence="4 6" id="KW-1133">Transmembrane helix</keyword>
<feature type="transmembrane region" description="Helical" evidence="6">
    <location>
        <begin position="266"/>
        <end position="285"/>
    </location>
</feature>
<evidence type="ECO:0000313" key="9">
    <source>
        <dbReference type="Proteomes" id="UP001516464"/>
    </source>
</evidence>
<accession>A0ABQ7I0E3</accession>
<evidence type="ECO:0000313" key="8">
    <source>
        <dbReference type="EMBL" id="KAF7683917.1"/>
    </source>
</evidence>
<comment type="caution">
    <text evidence="8">The sequence shown here is derived from an EMBL/GenBank/DDBJ whole genome shotgun (WGS) entry which is preliminary data.</text>
</comment>
<name>A0ABQ7I0E3_9MICR</name>
<feature type="transmembrane region" description="Helical" evidence="6">
    <location>
        <begin position="89"/>
        <end position="108"/>
    </location>
</feature>
<protein>
    <submittedName>
        <fullName evidence="8">Sodium-coupled neutral amino acid transporter 11</fullName>
    </submittedName>
</protein>
<gene>
    <name evidence="8" type="primary">SLC38A11</name>
    <name evidence="8" type="ORF">TCON_0882</name>
</gene>
<evidence type="ECO:0000256" key="4">
    <source>
        <dbReference type="ARBA" id="ARBA00022989"/>
    </source>
</evidence>
<comment type="similarity">
    <text evidence="2">Belongs to the amino acid/polyamine transporter 2 family.</text>
</comment>
<dbReference type="Proteomes" id="UP001516464">
    <property type="component" value="Unassembled WGS sequence"/>
</dbReference>
<evidence type="ECO:0000259" key="7">
    <source>
        <dbReference type="Pfam" id="PF01490"/>
    </source>
</evidence>
<evidence type="ECO:0000256" key="3">
    <source>
        <dbReference type="ARBA" id="ARBA00022692"/>
    </source>
</evidence>
<comment type="subcellular location">
    <subcellularLocation>
        <location evidence="1">Membrane</location>
        <topology evidence="1">Multi-pass membrane protein</topology>
    </subcellularLocation>
</comment>
<evidence type="ECO:0000256" key="2">
    <source>
        <dbReference type="ARBA" id="ARBA00008066"/>
    </source>
</evidence>
<dbReference type="Pfam" id="PF01490">
    <property type="entry name" value="Aa_trans"/>
    <property type="match status" value="1"/>
</dbReference>
<feature type="domain" description="Amino acid transporter transmembrane" evidence="7">
    <location>
        <begin position="15"/>
        <end position="381"/>
    </location>
</feature>
<sequence length="386" mass="43085">MIRNHVEQKKLNSSHATFALVKSMVGGGVVFIPHIISQTGIIQGFFLITFIGICSSFSLFFISKSAKRTESKNISDLANRVGGKFCVRLLNLCIFMTVFITLVMSLQMTSFNLYSVLQDINMEIPVEILIISCAIINGLMCVIFRSVIKLKIVNLIGLSSITILFFYIIFLFIKNIPSISFNSISLFNFRLTTLNEIFLICFAFYSQYSFTEISNSMKNYEDIPKVIVCSNLIAGIIYYFIGLMGYCLFPSTSNNFLLNTFESPKIAIAFKAVIAIVNILGYPLFMIPARNSFLCLIDKESLSFAGNSLCSLSVALGCCLVTLFLENEMELLKILFFFFASAVMFILPAYFFKKLYGIKGIAGIFIICNMIFGIGGILMGCVNLVS</sequence>
<organism evidence="8 9">
    <name type="scientific">Astathelohania contejeani</name>
    <dbReference type="NCBI Taxonomy" id="164912"/>
    <lineage>
        <taxon>Eukaryota</taxon>
        <taxon>Fungi</taxon>
        <taxon>Fungi incertae sedis</taxon>
        <taxon>Microsporidia</taxon>
        <taxon>Astathelohaniidae</taxon>
        <taxon>Astathelohania</taxon>
    </lineage>
</organism>
<proteinExistence type="inferred from homology"/>